<keyword evidence="1" id="KW-1133">Transmembrane helix</keyword>
<name>A0ABD5SGY5_9EURY</name>
<feature type="non-terminal residue" evidence="3">
    <location>
        <position position="246"/>
    </location>
</feature>
<reference evidence="3 4" key="1">
    <citation type="journal article" date="2019" name="Int. J. Syst. Evol. Microbiol.">
        <title>The Global Catalogue of Microorganisms (GCM) 10K type strain sequencing project: providing services to taxonomists for standard genome sequencing and annotation.</title>
        <authorList>
            <consortium name="The Broad Institute Genomics Platform"/>
            <consortium name="The Broad Institute Genome Sequencing Center for Infectious Disease"/>
            <person name="Wu L."/>
            <person name="Ma J."/>
        </authorList>
    </citation>
    <scope>NUCLEOTIDE SEQUENCE [LARGE SCALE GENOMIC DNA]</scope>
    <source>
        <strain evidence="3 4">CGMCC 1.3239</strain>
    </source>
</reference>
<keyword evidence="4" id="KW-1185">Reference proteome</keyword>
<dbReference type="Proteomes" id="UP001596442">
    <property type="component" value="Unassembled WGS sequence"/>
</dbReference>
<feature type="transmembrane region" description="Helical" evidence="1">
    <location>
        <begin position="12"/>
        <end position="28"/>
    </location>
</feature>
<organism evidence="3 4">
    <name type="scientific">Halorubrum tibetense</name>
    <dbReference type="NCBI Taxonomy" id="175631"/>
    <lineage>
        <taxon>Archaea</taxon>
        <taxon>Methanobacteriati</taxon>
        <taxon>Methanobacteriota</taxon>
        <taxon>Stenosarchaea group</taxon>
        <taxon>Halobacteria</taxon>
        <taxon>Halobacteriales</taxon>
        <taxon>Haloferacaceae</taxon>
        <taxon>Halorubrum</taxon>
    </lineage>
</organism>
<sequence length="246" mass="26626">MAITALTRRGRIVAGVCLVGTVMAFVVGGRSLNAVVIPGIVALVAAYVQVDRIKPPGVRRSGLADGFVGESHDVRLEFHGDSPGLPVEHSFVARVTDRLDDGLISPDEPVRTAVGDGAATYRVHYTDRGGQGFGPVDVTATDVLGLFEKRLVVDDRDRVTVYPECHSVPAWFRRGLYADEALGESRQREEFDRLREYARGDALRDIHWPATAKHDDLVVKEFAAETEHRRVSVAGGTGKARASAAA</sequence>
<feature type="domain" description="DUF58" evidence="2">
    <location>
        <begin position="194"/>
        <end position="229"/>
    </location>
</feature>
<evidence type="ECO:0000313" key="3">
    <source>
        <dbReference type="EMBL" id="MFC6754669.1"/>
    </source>
</evidence>
<accession>A0ABD5SGY5</accession>
<evidence type="ECO:0000313" key="4">
    <source>
        <dbReference type="Proteomes" id="UP001596442"/>
    </source>
</evidence>
<keyword evidence="1" id="KW-0472">Membrane</keyword>
<dbReference type="PANTHER" id="PTHR34351:SF1">
    <property type="entry name" value="SLR1927 PROTEIN"/>
    <property type="match status" value="1"/>
</dbReference>
<dbReference type="AlphaFoldDB" id="A0ABD5SGY5"/>
<dbReference type="InterPro" id="IPR002881">
    <property type="entry name" value="DUF58"/>
</dbReference>
<gene>
    <name evidence="3" type="ORF">ACFQEU_14560</name>
</gene>
<comment type="caution">
    <text evidence="3">The sequence shown here is derived from an EMBL/GenBank/DDBJ whole genome shotgun (WGS) entry which is preliminary data.</text>
</comment>
<dbReference type="Pfam" id="PF01882">
    <property type="entry name" value="DUF58"/>
    <property type="match status" value="1"/>
</dbReference>
<dbReference type="RefSeq" id="WP_379783322.1">
    <property type="nucleotide sequence ID" value="NZ_JBHSWW010000327.1"/>
</dbReference>
<evidence type="ECO:0000259" key="2">
    <source>
        <dbReference type="Pfam" id="PF01882"/>
    </source>
</evidence>
<proteinExistence type="predicted"/>
<dbReference type="EMBL" id="JBHSWW010000327">
    <property type="protein sequence ID" value="MFC6754669.1"/>
    <property type="molecule type" value="Genomic_DNA"/>
</dbReference>
<keyword evidence="1" id="KW-0812">Transmembrane</keyword>
<dbReference type="PANTHER" id="PTHR34351">
    <property type="entry name" value="SLR1927 PROTEIN-RELATED"/>
    <property type="match status" value="1"/>
</dbReference>
<evidence type="ECO:0000256" key="1">
    <source>
        <dbReference type="SAM" id="Phobius"/>
    </source>
</evidence>
<protein>
    <submittedName>
        <fullName evidence="3">DUF58 domain-containing protein</fullName>
    </submittedName>
</protein>